<dbReference type="PANTHER" id="PTHR10430:SF16">
    <property type="entry name" value="PEROXIREDOXIN-5, MITOCHONDRIAL"/>
    <property type="match status" value="1"/>
</dbReference>
<dbReference type="EC" id="1.11.1.27" evidence="6"/>
<comment type="function">
    <text evidence="6">Thiol-specific peroxidase that catalyzes the reduction of hydrogen peroxide and organic hydroperoxides to water and alcohols, respectively. Plays a role in cell protection against oxidative stress by detoxifying peroxides.</text>
</comment>
<dbReference type="GO" id="GO:0042744">
    <property type="term" value="P:hydrogen peroxide catabolic process"/>
    <property type="evidence" value="ECO:0007669"/>
    <property type="project" value="TreeGrafter"/>
</dbReference>
<gene>
    <name evidence="8" type="ORF">D3273_03430</name>
</gene>
<dbReference type="Pfam" id="PF08534">
    <property type="entry name" value="Redoxin"/>
    <property type="match status" value="1"/>
</dbReference>
<evidence type="ECO:0000256" key="5">
    <source>
        <dbReference type="PIRSR" id="PIRSR637944-1"/>
    </source>
</evidence>
<evidence type="ECO:0000259" key="7">
    <source>
        <dbReference type="PROSITE" id="PS51352"/>
    </source>
</evidence>
<dbReference type="RefSeq" id="WP_129223504.1">
    <property type="nucleotide sequence ID" value="NZ_QYBB01000002.1"/>
</dbReference>
<dbReference type="PROSITE" id="PS51352">
    <property type="entry name" value="THIOREDOXIN_2"/>
    <property type="match status" value="1"/>
</dbReference>
<dbReference type="FunFam" id="3.40.30.10:FF:000020">
    <property type="entry name" value="Peroxiredoxin"/>
    <property type="match status" value="1"/>
</dbReference>
<dbReference type="GO" id="GO:0034599">
    <property type="term" value="P:cellular response to oxidative stress"/>
    <property type="evidence" value="ECO:0007669"/>
    <property type="project" value="InterPro"/>
</dbReference>
<dbReference type="GO" id="GO:0045454">
    <property type="term" value="P:cell redox homeostasis"/>
    <property type="evidence" value="ECO:0007669"/>
    <property type="project" value="TreeGrafter"/>
</dbReference>
<comment type="similarity">
    <text evidence="6">Belongs to the peroxiredoxin family. Prx5 subfamily.</text>
</comment>
<reference evidence="8 9" key="1">
    <citation type="submission" date="2018-12" db="EMBL/GenBank/DDBJ databases">
        <authorList>
            <person name="Grouzdev D.S."/>
            <person name="Krutkina M.S."/>
        </authorList>
    </citation>
    <scope>NUCLEOTIDE SEQUENCE [LARGE SCALE GENOMIC DNA]</scope>
    <source>
        <strain evidence="8 9">RmlP026</strain>
    </source>
</reference>
<evidence type="ECO:0000256" key="1">
    <source>
        <dbReference type="ARBA" id="ARBA00022559"/>
    </source>
</evidence>
<dbReference type="EMBL" id="QYBB01000002">
    <property type="protein sequence ID" value="RYC33529.1"/>
    <property type="molecule type" value="Genomic_DNA"/>
</dbReference>
<keyword evidence="4 6" id="KW-0676">Redox-active center</keyword>
<feature type="active site" description="Cysteine sulfenic acid (-SOH) intermediate" evidence="5">
    <location>
        <position position="49"/>
    </location>
</feature>
<evidence type="ECO:0000256" key="4">
    <source>
        <dbReference type="ARBA" id="ARBA00023284"/>
    </source>
</evidence>
<dbReference type="GO" id="GO:0008379">
    <property type="term" value="F:thioredoxin peroxidase activity"/>
    <property type="evidence" value="ECO:0007669"/>
    <property type="project" value="InterPro"/>
</dbReference>
<keyword evidence="2 6" id="KW-0049">Antioxidant</keyword>
<evidence type="ECO:0000256" key="3">
    <source>
        <dbReference type="ARBA" id="ARBA00023002"/>
    </source>
</evidence>
<organism evidence="8 9">
    <name type="scientific">Lichenibacterium minor</name>
    <dbReference type="NCBI Taxonomy" id="2316528"/>
    <lineage>
        <taxon>Bacteria</taxon>
        <taxon>Pseudomonadati</taxon>
        <taxon>Pseudomonadota</taxon>
        <taxon>Alphaproteobacteria</taxon>
        <taxon>Hyphomicrobiales</taxon>
        <taxon>Lichenihabitantaceae</taxon>
        <taxon>Lichenibacterium</taxon>
    </lineage>
</organism>
<accession>A0A4Q2U9L9</accession>
<dbReference type="InterPro" id="IPR013740">
    <property type="entry name" value="Redoxin"/>
</dbReference>
<dbReference type="SUPFAM" id="SSF52833">
    <property type="entry name" value="Thioredoxin-like"/>
    <property type="match status" value="1"/>
</dbReference>
<feature type="domain" description="Thioredoxin" evidence="7">
    <location>
        <begin position="3"/>
        <end position="163"/>
    </location>
</feature>
<dbReference type="CDD" id="cd03013">
    <property type="entry name" value="PRX5_like"/>
    <property type="match status" value="1"/>
</dbReference>
<dbReference type="Proteomes" id="UP000290759">
    <property type="component" value="Unassembled WGS sequence"/>
</dbReference>
<evidence type="ECO:0000256" key="2">
    <source>
        <dbReference type="ARBA" id="ARBA00022862"/>
    </source>
</evidence>
<dbReference type="GO" id="GO:0005737">
    <property type="term" value="C:cytoplasm"/>
    <property type="evidence" value="ECO:0007669"/>
    <property type="project" value="TreeGrafter"/>
</dbReference>
<dbReference type="AlphaFoldDB" id="A0A4Q2U9L9"/>
<comment type="catalytic activity">
    <reaction evidence="6">
        <text>a hydroperoxide + 2 glutathione = an alcohol + glutathione disulfide + H2O</text>
        <dbReference type="Rhea" id="RHEA:62632"/>
        <dbReference type="ChEBI" id="CHEBI:15377"/>
        <dbReference type="ChEBI" id="CHEBI:30879"/>
        <dbReference type="ChEBI" id="CHEBI:35924"/>
        <dbReference type="ChEBI" id="CHEBI:57925"/>
        <dbReference type="ChEBI" id="CHEBI:58297"/>
        <dbReference type="EC" id="1.11.1.27"/>
    </reaction>
</comment>
<dbReference type="OrthoDB" id="9800621at2"/>
<keyword evidence="3 6" id="KW-0560">Oxidoreductase</keyword>
<dbReference type="PANTHER" id="PTHR10430">
    <property type="entry name" value="PEROXIREDOXIN"/>
    <property type="match status" value="1"/>
</dbReference>
<dbReference type="Gene3D" id="3.40.30.10">
    <property type="entry name" value="Glutaredoxin"/>
    <property type="match status" value="1"/>
</dbReference>
<dbReference type="InterPro" id="IPR037944">
    <property type="entry name" value="PRX5-like"/>
</dbReference>
<name>A0A4Q2U9L9_9HYPH</name>
<evidence type="ECO:0000313" key="8">
    <source>
        <dbReference type="EMBL" id="RYC33529.1"/>
    </source>
</evidence>
<dbReference type="InterPro" id="IPR036249">
    <property type="entry name" value="Thioredoxin-like_sf"/>
</dbReference>
<sequence>MAIQPGDRLPQVDFFVTTPDGLDTRSTADVFGGRRVVLVGVPGAFTPTCDRNHLPGFVEHADAILATGVDAIAVTAVNDAFVLKAWAAKADPDGRISFLGDGNGTFARAIGLEADGSARGFGTRSQRYAMIVEDGVVTSLSLEEVRGAVGVSGAEAVLAALGAPAPRVPTP</sequence>
<keyword evidence="9" id="KW-1185">Reference proteome</keyword>
<protein>
    <recommendedName>
        <fullName evidence="6">Glutathione-dependent peroxiredoxin</fullName>
        <ecNumber evidence="6">1.11.1.27</ecNumber>
    </recommendedName>
</protein>
<keyword evidence="1 6" id="KW-0575">Peroxidase</keyword>
<evidence type="ECO:0000256" key="6">
    <source>
        <dbReference type="RuleBase" id="RU366011"/>
    </source>
</evidence>
<evidence type="ECO:0000313" key="9">
    <source>
        <dbReference type="Proteomes" id="UP000290759"/>
    </source>
</evidence>
<comment type="caution">
    <text evidence="8">The sequence shown here is derived from an EMBL/GenBank/DDBJ whole genome shotgun (WGS) entry which is preliminary data.</text>
</comment>
<reference evidence="8 9" key="2">
    <citation type="submission" date="2019-02" db="EMBL/GenBank/DDBJ databases">
        <title>'Lichenibacterium ramalinii' gen. nov. sp. nov., 'Lichenibacterium minor' gen. nov. sp. nov.</title>
        <authorList>
            <person name="Pankratov T."/>
        </authorList>
    </citation>
    <scope>NUCLEOTIDE SEQUENCE [LARGE SCALE GENOMIC DNA]</scope>
    <source>
        <strain evidence="8 9">RmlP026</strain>
    </source>
</reference>
<proteinExistence type="inferred from homology"/>
<dbReference type="InterPro" id="IPR013766">
    <property type="entry name" value="Thioredoxin_domain"/>
</dbReference>